<dbReference type="Gene3D" id="3.40.50.300">
    <property type="entry name" value="P-loop containing nucleotide triphosphate hydrolases"/>
    <property type="match status" value="1"/>
</dbReference>
<dbReference type="InterPro" id="IPR036388">
    <property type="entry name" value="WH-like_DNA-bd_sf"/>
</dbReference>
<dbReference type="EMBL" id="BMVU01000077">
    <property type="protein sequence ID" value="GGY11243.1"/>
    <property type="molecule type" value="Genomic_DNA"/>
</dbReference>
<dbReference type="GO" id="GO:0006355">
    <property type="term" value="P:regulation of DNA-templated transcription"/>
    <property type="evidence" value="ECO:0007669"/>
    <property type="project" value="InterPro"/>
</dbReference>
<dbReference type="InterPro" id="IPR005158">
    <property type="entry name" value="BTAD"/>
</dbReference>
<dbReference type="InterPro" id="IPR001867">
    <property type="entry name" value="OmpR/PhoB-type_DNA-bd"/>
</dbReference>
<sequence length="627" mass="67381">MSDPGPRNGLRFQVLGPLRAWRDGTELDLGPAKQRVVLAALLLHANKPVNLGQLADAVWDAAPARAVNLLQRHVSGLRRVLEPHRVPREPSRVLAWTGTGYLLAVPDGRLDLLTCEHQAERARAARAAGDLPGAARALRCAVRMWRGRLCEGLTGPLLEAERDRLAERRLDLLEERIEADLALGADPDLVGELRRLVGAHPLRERLHGLLMHALYRSGRQAEALRTYQEARRLLDEELGVEPGPELRRVHERILAADAALGPPAAPLGTTAAAAVRPARLLPPDVTGFVGRREQLAQLDRLLEEGEAPSAPAICVIVGTAGVGKTALAVHWAHRAGEAFPDGQLYADLRGYGPQRPVTPGEALAGLLTALGVRRPDVPARLEERAARYRGELAGRRMLVVLDNAATAAQVRPLLPGGPDCRVIVTSRDSLAGLVVLHGAHRLTVDRLPADEAAALLRDLIGERARAEPKAVGRLARQCARLPLALRVAAERATAHPYHGLPVLVAELADLRRRLDLLDAGGDPGAAVRTVFSWSYRHLPPDTARAFRLLALHPGPDLEPQVAAALTGTAPETARRLLEALARAHLLQPTATGRYGMHDLLRAYAAELAAAHDAPAASPGTPATACDR</sequence>
<dbReference type="Gene3D" id="1.10.10.10">
    <property type="entry name" value="Winged helix-like DNA-binding domain superfamily/Winged helix DNA-binding domain"/>
    <property type="match status" value="2"/>
</dbReference>
<dbReference type="AlphaFoldDB" id="A0A918U9A0"/>
<dbReference type="PROSITE" id="PS51755">
    <property type="entry name" value="OMPR_PHOB"/>
    <property type="match status" value="1"/>
</dbReference>
<keyword evidence="3" id="KW-0805">Transcription regulation</keyword>
<dbReference type="InterPro" id="IPR003593">
    <property type="entry name" value="AAA+_ATPase"/>
</dbReference>
<dbReference type="Pfam" id="PF03704">
    <property type="entry name" value="BTAD"/>
    <property type="match status" value="1"/>
</dbReference>
<evidence type="ECO:0000256" key="1">
    <source>
        <dbReference type="ARBA" id="ARBA00005820"/>
    </source>
</evidence>
<evidence type="ECO:0000256" key="4">
    <source>
        <dbReference type="ARBA" id="ARBA00023125"/>
    </source>
</evidence>
<reference evidence="8" key="1">
    <citation type="journal article" date="2014" name="Int. J. Syst. Evol. Microbiol.">
        <title>Complete genome sequence of Corynebacterium casei LMG S-19264T (=DSM 44701T), isolated from a smear-ripened cheese.</title>
        <authorList>
            <consortium name="US DOE Joint Genome Institute (JGI-PGF)"/>
            <person name="Walter F."/>
            <person name="Albersmeier A."/>
            <person name="Kalinowski J."/>
            <person name="Ruckert C."/>
        </authorList>
    </citation>
    <scope>NUCLEOTIDE SEQUENCE</scope>
    <source>
        <strain evidence="8">JCM 4790</strain>
    </source>
</reference>
<dbReference type="InterPro" id="IPR051677">
    <property type="entry name" value="AfsR-DnrI-RedD_regulator"/>
</dbReference>
<dbReference type="CDD" id="cd15831">
    <property type="entry name" value="BTAD"/>
    <property type="match status" value="1"/>
</dbReference>
<accession>A0A918U9A0</accession>
<organism evidence="8 9">
    <name type="scientific">Streptomyces minutiscleroticus</name>
    <dbReference type="NCBI Taxonomy" id="68238"/>
    <lineage>
        <taxon>Bacteria</taxon>
        <taxon>Bacillati</taxon>
        <taxon>Actinomycetota</taxon>
        <taxon>Actinomycetes</taxon>
        <taxon>Kitasatosporales</taxon>
        <taxon>Streptomycetaceae</taxon>
        <taxon>Streptomyces</taxon>
    </lineage>
</organism>
<dbReference type="SUPFAM" id="SSF48452">
    <property type="entry name" value="TPR-like"/>
    <property type="match status" value="1"/>
</dbReference>
<dbReference type="SMART" id="SM00862">
    <property type="entry name" value="Trans_reg_C"/>
    <property type="match status" value="1"/>
</dbReference>
<name>A0A918U9A0_9ACTN</name>
<keyword evidence="2" id="KW-0902">Two-component regulatory system</keyword>
<dbReference type="Pfam" id="PF00486">
    <property type="entry name" value="Trans_reg_C"/>
    <property type="match status" value="1"/>
</dbReference>
<protein>
    <recommendedName>
        <fullName evidence="7">OmpR/PhoB-type domain-containing protein</fullName>
    </recommendedName>
</protein>
<dbReference type="InterPro" id="IPR011990">
    <property type="entry name" value="TPR-like_helical_dom_sf"/>
</dbReference>
<feature type="domain" description="OmpR/PhoB-type" evidence="7">
    <location>
        <begin position="1"/>
        <end position="105"/>
    </location>
</feature>
<evidence type="ECO:0000313" key="8">
    <source>
        <dbReference type="EMBL" id="GGY11243.1"/>
    </source>
</evidence>
<comment type="caution">
    <text evidence="8">The sequence shown here is derived from an EMBL/GenBank/DDBJ whole genome shotgun (WGS) entry which is preliminary data.</text>
</comment>
<evidence type="ECO:0000256" key="5">
    <source>
        <dbReference type="ARBA" id="ARBA00023163"/>
    </source>
</evidence>
<keyword evidence="4 6" id="KW-0238">DNA-binding</keyword>
<evidence type="ECO:0000259" key="7">
    <source>
        <dbReference type="PROSITE" id="PS51755"/>
    </source>
</evidence>
<evidence type="ECO:0000256" key="2">
    <source>
        <dbReference type="ARBA" id="ARBA00023012"/>
    </source>
</evidence>
<evidence type="ECO:0000313" key="9">
    <source>
        <dbReference type="Proteomes" id="UP000619244"/>
    </source>
</evidence>
<feature type="DNA-binding region" description="OmpR/PhoB-type" evidence="6">
    <location>
        <begin position="1"/>
        <end position="105"/>
    </location>
</feature>
<dbReference type="SUPFAM" id="SSF52540">
    <property type="entry name" value="P-loop containing nucleoside triphosphate hydrolases"/>
    <property type="match status" value="1"/>
</dbReference>
<dbReference type="Gene3D" id="1.25.40.10">
    <property type="entry name" value="Tetratricopeptide repeat domain"/>
    <property type="match status" value="1"/>
</dbReference>
<dbReference type="GO" id="GO:0003677">
    <property type="term" value="F:DNA binding"/>
    <property type="evidence" value="ECO:0007669"/>
    <property type="project" value="UniProtKB-UniRule"/>
</dbReference>
<dbReference type="SUPFAM" id="SSF46894">
    <property type="entry name" value="C-terminal effector domain of the bipartite response regulators"/>
    <property type="match status" value="1"/>
</dbReference>
<dbReference type="Proteomes" id="UP000619244">
    <property type="component" value="Unassembled WGS sequence"/>
</dbReference>
<dbReference type="SMART" id="SM00382">
    <property type="entry name" value="AAA"/>
    <property type="match status" value="1"/>
</dbReference>
<keyword evidence="9" id="KW-1185">Reference proteome</keyword>
<dbReference type="RefSeq" id="WP_190194721.1">
    <property type="nucleotide sequence ID" value="NZ_BMVU01000077.1"/>
</dbReference>
<dbReference type="InterPro" id="IPR016032">
    <property type="entry name" value="Sig_transdc_resp-reg_C-effctor"/>
</dbReference>
<dbReference type="PANTHER" id="PTHR35807">
    <property type="entry name" value="TRANSCRIPTIONAL REGULATOR REDD-RELATED"/>
    <property type="match status" value="1"/>
</dbReference>
<evidence type="ECO:0000256" key="6">
    <source>
        <dbReference type="PROSITE-ProRule" id="PRU01091"/>
    </source>
</evidence>
<dbReference type="SMART" id="SM01043">
    <property type="entry name" value="BTAD"/>
    <property type="match status" value="1"/>
</dbReference>
<comment type="similarity">
    <text evidence="1">Belongs to the AfsR/DnrI/RedD regulatory family.</text>
</comment>
<reference evidence="8" key="2">
    <citation type="submission" date="2020-09" db="EMBL/GenBank/DDBJ databases">
        <authorList>
            <person name="Sun Q."/>
            <person name="Ohkuma M."/>
        </authorList>
    </citation>
    <scope>NUCLEOTIDE SEQUENCE</scope>
    <source>
        <strain evidence="8">JCM 4790</strain>
    </source>
</reference>
<dbReference type="PANTHER" id="PTHR35807:SF1">
    <property type="entry name" value="TRANSCRIPTIONAL REGULATOR REDD"/>
    <property type="match status" value="1"/>
</dbReference>
<gene>
    <name evidence="8" type="ORF">GCM10010358_74610</name>
</gene>
<dbReference type="GO" id="GO:0000160">
    <property type="term" value="P:phosphorelay signal transduction system"/>
    <property type="evidence" value="ECO:0007669"/>
    <property type="project" value="UniProtKB-KW"/>
</dbReference>
<proteinExistence type="inferred from homology"/>
<keyword evidence="5" id="KW-0804">Transcription</keyword>
<evidence type="ECO:0000256" key="3">
    <source>
        <dbReference type="ARBA" id="ARBA00023015"/>
    </source>
</evidence>
<dbReference type="PRINTS" id="PR00364">
    <property type="entry name" value="DISEASERSIST"/>
</dbReference>
<dbReference type="InterPro" id="IPR027417">
    <property type="entry name" value="P-loop_NTPase"/>
</dbReference>